<dbReference type="Pfam" id="PF03631">
    <property type="entry name" value="Virul_fac_BrkB"/>
    <property type="match status" value="1"/>
</dbReference>
<keyword evidence="2" id="KW-1003">Cell membrane</keyword>
<evidence type="ECO:0000313" key="9">
    <source>
        <dbReference type="Proteomes" id="UP000287519"/>
    </source>
</evidence>
<evidence type="ECO:0000256" key="2">
    <source>
        <dbReference type="ARBA" id="ARBA00022475"/>
    </source>
</evidence>
<proteinExistence type="predicted"/>
<evidence type="ECO:0000256" key="3">
    <source>
        <dbReference type="ARBA" id="ARBA00022692"/>
    </source>
</evidence>
<dbReference type="AlphaFoldDB" id="A0A402CBA7"/>
<evidence type="ECO:0000256" key="6">
    <source>
        <dbReference type="SAM" id="MobiDB-lite"/>
    </source>
</evidence>
<keyword evidence="4 7" id="KW-1133">Transmembrane helix</keyword>
<evidence type="ECO:0000313" key="8">
    <source>
        <dbReference type="EMBL" id="GCE40889.1"/>
    </source>
</evidence>
<dbReference type="PANTHER" id="PTHR30213:SF1">
    <property type="entry name" value="INNER MEMBRANE PROTEIN YHJD"/>
    <property type="match status" value="1"/>
</dbReference>
<feature type="compositionally biased region" description="Pro residues" evidence="6">
    <location>
        <begin position="345"/>
        <end position="354"/>
    </location>
</feature>
<dbReference type="EMBL" id="BHYM01000038">
    <property type="protein sequence ID" value="GCE40889.1"/>
    <property type="molecule type" value="Genomic_DNA"/>
</dbReference>
<keyword evidence="5 7" id="KW-0472">Membrane</keyword>
<dbReference type="PANTHER" id="PTHR30213">
    <property type="entry name" value="INNER MEMBRANE PROTEIN YHJD"/>
    <property type="match status" value="1"/>
</dbReference>
<comment type="caution">
    <text evidence="8">The sequence shown here is derived from an EMBL/GenBank/DDBJ whole genome shotgun (WGS) entry which is preliminary data.</text>
</comment>
<name>A0A402CBA7_RHOWR</name>
<feature type="transmembrane region" description="Helical" evidence="7">
    <location>
        <begin position="220"/>
        <end position="237"/>
    </location>
</feature>
<protein>
    <submittedName>
        <fullName evidence="8">Ribonuclease BN</fullName>
    </submittedName>
</protein>
<evidence type="ECO:0000256" key="5">
    <source>
        <dbReference type="ARBA" id="ARBA00023136"/>
    </source>
</evidence>
<accession>A0A402CBA7</accession>
<dbReference type="GO" id="GO:0005886">
    <property type="term" value="C:plasma membrane"/>
    <property type="evidence" value="ECO:0007669"/>
    <property type="project" value="UniProtKB-SubCell"/>
</dbReference>
<gene>
    <name evidence="8" type="ORF">Rhow_004532</name>
</gene>
<feature type="transmembrane region" description="Helical" evidence="7">
    <location>
        <begin position="192"/>
        <end position="213"/>
    </location>
</feature>
<keyword evidence="9" id="KW-1185">Reference proteome</keyword>
<feature type="transmembrane region" description="Helical" evidence="7">
    <location>
        <begin position="163"/>
        <end position="186"/>
    </location>
</feature>
<keyword evidence="3 7" id="KW-0812">Transmembrane</keyword>
<organism evidence="8 9">
    <name type="scientific">Rhodococcus wratislaviensis</name>
    <name type="common">Tsukamurella wratislaviensis</name>
    <dbReference type="NCBI Taxonomy" id="44752"/>
    <lineage>
        <taxon>Bacteria</taxon>
        <taxon>Bacillati</taxon>
        <taxon>Actinomycetota</taxon>
        <taxon>Actinomycetes</taxon>
        <taxon>Mycobacteriales</taxon>
        <taxon>Nocardiaceae</taxon>
        <taxon>Rhodococcus</taxon>
    </lineage>
</organism>
<evidence type="ECO:0000256" key="4">
    <source>
        <dbReference type="ARBA" id="ARBA00022989"/>
    </source>
</evidence>
<feature type="transmembrane region" description="Helical" evidence="7">
    <location>
        <begin position="57"/>
        <end position="81"/>
    </location>
</feature>
<evidence type="ECO:0000256" key="1">
    <source>
        <dbReference type="ARBA" id="ARBA00004651"/>
    </source>
</evidence>
<sequence>MEGRQPSTGVKGEPMNRAETAVRRIDRFQQRHTILAVPFAVVQKFGNDQAGGKATIIAFYGLFAVFPLLLLFSTILGFVLAGHPDLEQRMINSALADFPILGTQLRSSTHPLRGNGWALVLGVLGALYGAQGIGQAAQNAMNTVWNVPFKDWPGFVGRRVRGLTILVLLGIGILVSTTLIGFAPRFGPLSDAWASAAAAGVNFLVFLVSFTVLTSATVRVRDVAVGAVVATVFWEILQRVGDWFVRYTISHSTDVYGFFAIVLGLLSWLYLGARLTLLAAEINVVLRYRLWPRSMTQPPFTPQDKTAMVLLAKMEERRPEETVDVAFTPEADRQPLDAPGKIKPAPNPPQRPPP</sequence>
<reference evidence="8 9" key="1">
    <citation type="submission" date="2018-11" db="EMBL/GenBank/DDBJ databases">
        <title>Microbial catabolism of amino acid.</title>
        <authorList>
            <person name="Hibi M."/>
            <person name="Ogawa J."/>
        </authorList>
    </citation>
    <scope>NUCLEOTIDE SEQUENCE [LARGE SCALE GENOMIC DNA]</scope>
    <source>
        <strain evidence="8 9">C31-06</strain>
    </source>
</reference>
<comment type="subcellular location">
    <subcellularLocation>
        <location evidence="1">Cell membrane</location>
        <topology evidence="1">Multi-pass membrane protein</topology>
    </subcellularLocation>
</comment>
<dbReference type="InterPro" id="IPR017039">
    <property type="entry name" value="Virul_fac_BrkB"/>
</dbReference>
<feature type="transmembrane region" description="Helical" evidence="7">
    <location>
        <begin position="257"/>
        <end position="286"/>
    </location>
</feature>
<evidence type="ECO:0000256" key="7">
    <source>
        <dbReference type="SAM" id="Phobius"/>
    </source>
</evidence>
<feature type="region of interest" description="Disordered" evidence="6">
    <location>
        <begin position="320"/>
        <end position="354"/>
    </location>
</feature>
<dbReference type="Proteomes" id="UP000287519">
    <property type="component" value="Unassembled WGS sequence"/>
</dbReference>